<name>A0A2X2DLJ1_PROMI</name>
<dbReference type="EC" id="2.7.13.3" evidence="1"/>
<dbReference type="PANTHER" id="PTHR34220:SF10">
    <property type="entry name" value="SENSOR HISTIDINE KINASE BTSS"/>
    <property type="match status" value="1"/>
</dbReference>
<protein>
    <submittedName>
        <fullName evidence="1">Two-component system sensor kinase</fullName>
        <ecNumber evidence="1">2.7.13.3</ecNumber>
    </submittedName>
</protein>
<keyword evidence="1" id="KW-0418">Kinase</keyword>
<organism evidence="1 2">
    <name type="scientific">Proteus mirabilis</name>
    <dbReference type="NCBI Taxonomy" id="584"/>
    <lineage>
        <taxon>Bacteria</taxon>
        <taxon>Pseudomonadati</taxon>
        <taxon>Pseudomonadota</taxon>
        <taxon>Gammaproteobacteria</taxon>
        <taxon>Enterobacterales</taxon>
        <taxon>Morganellaceae</taxon>
        <taxon>Proteus</taxon>
    </lineage>
</organism>
<dbReference type="Gene3D" id="3.30.565.10">
    <property type="entry name" value="Histidine kinase-like ATPase, C-terminal domain"/>
    <property type="match status" value="1"/>
</dbReference>
<evidence type="ECO:0000313" key="1">
    <source>
        <dbReference type="EMBL" id="SPY96589.1"/>
    </source>
</evidence>
<dbReference type="InterPro" id="IPR050640">
    <property type="entry name" value="Bact_2-comp_sensor_kinase"/>
</dbReference>
<accession>A0A2X2DLJ1</accession>
<dbReference type="InterPro" id="IPR036890">
    <property type="entry name" value="HATPase_C_sf"/>
</dbReference>
<dbReference type="Proteomes" id="UP000251485">
    <property type="component" value="Unassembled WGS sequence"/>
</dbReference>
<keyword evidence="1" id="KW-0808">Transferase</keyword>
<gene>
    <name evidence="1" type="primary">yehU_3</name>
    <name evidence="1" type="ORF">NCTC10975_02308</name>
</gene>
<dbReference type="AlphaFoldDB" id="A0A2X2DLJ1"/>
<proteinExistence type="predicted"/>
<reference evidence="1 2" key="1">
    <citation type="submission" date="2018-06" db="EMBL/GenBank/DDBJ databases">
        <authorList>
            <consortium name="Pathogen Informatics"/>
            <person name="Doyle S."/>
        </authorList>
    </citation>
    <scope>NUCLEOTIDE SEQUENCE [LARGE SCALE GENOMIC DNA]</scope>
    <source>
        <strain evidence="1 2">NCTC10975</strain>
    </source>
</reference>
<dbReference type="GO" id="GO:0004673">
    <property type="term" value="F:protein histidine kinase activity"/>
    <property type="evidence" value="ECO:0007669"/>
    <property type="project" value="UniProtKB-EC"/>
</dbReference>
<dbReference type="EMBL" id="UAUE01000016">
    <property type="protein sequence ID" value="SPY96589.1"/>
    <property type="molecule type" value="Genomic_DNA"/>
</dbReference>
<sequence length="144" mass="16172">MTLSDEIEHVTAYLQIEKARFQESLQIDIQIPEHLATARLPAFSLQPMVENAIKHGTSQLLGIGKITIRAHQEDHLIVIEISDNAGLYHSQGASHQLGLGMRLVDKRIKLRYGDLYGVLVECQPDNYTKIKICLPLEKNMDNAA</sequence>
<evidence type="ECO:0000313" key="2">
    <source>
        <dbReference type="Proteomes" id="UP000251485"/>
    </source>
</evidence>
<dbReference type="SUPFAM" id="SSF55874">
    <property type="entry name" value="ATPase domain of HSP90 chaperone/DNA topoisomerase II/histidine kinase"/>
    <property type="match status" value="1"/>
</dbReference>
<dbReference type="PANTHER" id="PTHR34220">
    <property type="entry name" value="SENSOR HISTIDINE KINASE YPDA"/>
    <property type="match status" value="1"/>
</dbReference>